<dbReference type="AlphaFoldDB" id="A0A061GIE1"/>
<dbReference type="Proteomes" id="UP000026915">
    <property type="component" value="Chromosome 9"/>
</dbReference>
<organism evidence="1 2">
    <name type="scientific">Theobroma cacao</name>
    <name type="common">Cacao</name>
    <name type="synonym">Cocoa</name>
    <dbReference type="NCBI Taxonomy" id="3641"/>
    <lineage>
        <taxon>Eukaryota</taxon>
        <taxon>Viridiplantae</taxon>
        <taxon>Streptophyta</taxon>
        <taxon>Embryophyta</taxon>
        <taxon>Tracheophyta</taxon>
        <taxon>Spermatophyta</taxon>
        <taxon>Magnoliopsida</taxon>
        <taxon>eudicotyledons</taxon>
        <taxon>Gunneridae</taxon>
        <taxon>Pentapetalae</taxon>
        <taxon>rosids</taxon>
        <taxon>malvids</taxon>
        <taxon>Malvales</taxon>
        <taxon>Malvaceae</taxon>
        <taxon>Byttnerioideae</taxon>
        <taxon>Theobroma</taxon>
    </lineage>
</organism>
<dbReference type="InParanoid" id="A0A061GIE1"/>
<evidence type="ECO:0000313" key="2">
    <source>
        <dbReference type="Proteomes" id="UP000026915"/>
    </source>
</evidence>
<gene>
    <name evidence="1" type="ORF">TCM_037122</name>
</gene>
<evidence type="ECO:0000313" key="1">
    <source>
        <dbReference type="EMBL" id="EOY29635.1"/>
    </source>
</evidence>
<keyword evidence="2" id="KW-1185">Reference proteome</keyword>
<protein>
    <submittedName>
        <fullName evidence="1">Uncharacterized protein</fullName>
    </submittedName>
</protein>
<accession>A0A061GIE1</accession>
<proteinExistence type="predicted"/>
<sequence length="77" mass="8677">MKAERNLTKPREKIHEPGLLSIQKRIQIQTISCAVELCSTVFGSSSLLVKRALTSPQHLDYFCNGYGLIIARQQLSF</sequence>
<reference evidence="1 2" key="1">
    <citation type="journal article" date="2013" name="Genome Biol.">
        <title>The genome sequence of the most widely cultivated cacao type and its use to identify candidate genes regulating pod color.</title>
        <authorList>
            <person name="Motamayor J.C."/>
            <person name="Mockaitis K."/>
            <person name="Schmutz J."/>
            <person name="Haiminen N."/>
            <person name="Iii D.L."/>
            <person name="Cornejo O."/>
            <person name="Findley S.D."/>
            <person name="Zheng P."/>
            <person name="Utro F."/>
            <person name="Royaert S."/>
            <person name="Saski C."/>
            <person name="Jenkins J."/>
            <person name="Podicheti R."/>
            <person name="Zhao M."/>
            <person name="Scheffler B.E."/>
            <person name="Stack J.C."/>
            <person name="Feltus F.A."/>
            <person name="Mustiga G.M."/>
            <person name="Amores F."/>
            <person name="Phillips W."/>
            <person name="Marelli J.P."/>
            <person name="May G.D."/>
            <person name="Shapiro H."/>
            <person name="Ma J."/>
            <person name="Bustamante C.D."/>
            <person name="Schnell R.J."/>
            <person name="Main D."/>
            <person name="Gilbert D."/>
            <person name="Parida L."/>
            <person name="Kuhn D.N."/>
        </authorList>
    </citation>
    <scope>NUCLEOTIDE SEQUENCE [LARGE SCALE GENOMIC DNA]</scope>
    <source>
        <strain evidence="2">cv. Matina 1-6</strain>
    </source>
</reference>
<dbReference type="EMBL" id="CM001887">
    <property type="protein sequence ID" value="EOY29635.1"/>
    <property type="molecule type" value="Genomic_DNA"/>
</dbReference>
<name>A0A061GIE1_THECC</name>
<dbReference type="Gramene" id="EOY29635">
    <property type="protein sequence ID" value="EOY29635"/>
    <property type="gene ID" value="TCM_037122"/>
</dbReference>
<dbReference type="HOGENOM" id="CLU_2643049_0_0_1"/>